<dbReference type="HOGENOM" id="CLU_098367_0_0_1"/>
<keyword evidence="1" id="KW-0732">Signal</keyword>
<dbReference type="Proteomes" id="UP000054321">
    <property type="component" value="Unassembled WGS sequence"/>
</dbReference>
<dbReference type="AlphaFoldDB" id="A0A0C3DAF4"/>
<organism evidence="2 3">
    <name type="scientific">Oidiodendron maius (strain Zn)</name>
    <dbReference type="NCBI Taxonomy" id="913774"/>
    <lineage>
        <taxon>Eukaryota</taxon>
        <taxon>Fungi</taxon>
        <taxon>Dikarya</taxon>
        <taxon>Ascomycota</taxon>
        <taxon>Pezizomycotina</taxon>
        <taxon>Leotiomycetes</taxon>
        <taxon>Leotiomycetes incertae sedis</taxon>
        <taxon>Myxotrichaceae</taxon>
        <taxon>Oidiodendron</taxon>
    </lineage>
</organism>
<dbReference type="OrthoDB" id="3437204at2759"/>
<protein>
    <submittedName>
        <fullName evidence="2">Uncharacterized protein</fullName>
    </submittedName>
</protein>
<evidence type="ECO:0000313" key="3">
    <source>
        <dbReference type="Proteomes" id="UP000054321"/>
    </source>
</evidence>
<name>A0A0C3DAF4_OIDMZ</name>
<evidence type="ECO:0000313" key="2">
    <source>
        <dbReference type="EMBL" id="KIM98917.1"/>
    </source>
</evidence>
<dbReference type="EMBL" id="KN832879">
    <property type="protein sequence ID" value="KIM98917.1"/>
    <property type="molecule type" value="Genomic_DNA"/>
</dbReference>
<proteinExistence type="predicted"/>
<reference evidence="2 3" key="1">
    <citation type="submission" date="2014-04" db="EMBL/GenBank/DDBJ databases">
        <authorList>
            <consortium name="DOE Joint Genome Institute"/>
            <person name="Kuo A."/>
            <person name="Martino E."/>
            <person name="Perotto S."/>
            <person name="Kohler A."/>
            <person name="Nagy L.G."/>
            <person name="Floudas D."/>
            <person name="Copeland A."/>
            <person name="Barry K.W."/>
            <person name="Cichocki N."/>
            <person name="Veneault-Fourrey C."/>
            <person name="LaButti K."/>
            <person name="Lindquist E.A."/>
            <person name="Lipzen A."/>
            <person name="Lundell T."/>
            <person name="Morin E."/>
            <person name="Murat C."/>
            <person name="Sun H."/>
            <person name="Tunlid A."/>
            <person name="Henrissat B."/>
            <person name="Grigoriev I.V."/>
            <person name="Hibbett D.S."/>
            <person name="Martin F."/>
            <person name="Nordberg H.P."/>
            <person name="Cantor M.N."/>
            <person name="Hua S.X."/>
        </authorList>
    </citation>
    <scope>NUCLEOTIDE SEQUENCE [LARGE SCALE GENOMIC DNA]</scope>
    <source>
        <strain evidence="2 3">Zn</strain>
    </source>
</reference>
<keyword evidence="3" id="KW-1185">Reference proteome</keyword>
<feature type="chain" id="PRO_5002163216" evidence="1">
    <location>
        <begin position="26"/>
        <end position="188"/>
    </location>
</feature>
<reference evidence="3" key="2">
    <citation type="submission" date="2015-01" db="EMBL/GenBank/DDBJ databases">
        <title>Evolutionary Origins and Diversification of the Mycorrhizal Mutualists.</title>
        <authorList>
            <consortium name="DOE Joint Genome Institute"/>
            <consortium name="Mycorrhizal Genomics Consortium"/>
            <person name="Kohler A."/>
            <person name="Kuo A."/>
            <person name="Nagy L.G."/>
            <person name="Floudas D."/>
            <person name="Copeland A."/>
            <person name="Barry K.W."/>
            <person name="Cichocki N."/>
            <person name="Veneault-Fourrey C."/>
            <person name="LaButti K."/>
            <person name="Lindquist E.A."/>
            <person name="Lipzen A."/>
            <person name="Lundell T."/>
            <person name="Morin E."/>
            <person name="Murat C."/>
            <person name="Riley R."/>
            <person name="Ohm R."/>
            <person name="Sun H."/>
            <person name="Tunlid A."/>
            <person name="Henrissat B."/>
            <person name="Grigoriev I.V."/>
            <person name="Hibbett D.S."/>
            <person name="Martin F."/>
        </authorList>
    </citation>
    <scope>NUCLEOTIDE SEQUENCE [LARGE SCALE GENOMIC DNA]</scope>
    <source>
        <strain evidence="3">Zn</strain>
    </source>
</reference>
<dbReference type="InParanoid" id="A0A0C3DAF4"/>
<gene>
    <name evidence="2" type="ORF">OIDMADRAFT_56093</name>
</gene>
<accession>A0A0C3DAF4</accession>
<sequence length="188" mass="19716">MTKNILIMFFTHLFVSALCIGAGLAANPRAVFASTGEEVLNALQALQSDVQTYGAIIKDNAAHTSILNENASAITAIHGALSNIVDSVTKTSQTIQSIPTDKRHVSPDATNAGTDILAVVSDIATEFTGLFLSLIGTITASKSWQDVTNPLLEGFTELTTILGSLLDNVPGFQAVPSLFTSTLNSLPL</sequence>
<feature type="signal peptide" evidence="1">
    <location>
        <begin position="1"/>
        <end position="25"/>
    </location>
</feature>
<evidence type="ECO:0000256" key="1">
    <source>
        <dbReference type="SAM" id="SignalP"/>
    </source>
</evidence>